<keyword evidence="3" id="KW-0716">Sensory transduction</keyword>
<sequence>MCKGNQTEVTHFLLLGFQGLHELKILLFLVFLLVYIFIIFGNILIIVLVGDGDHLKIPMFVFLQHLATADVLLTTTVVPLMLNIIILNEKSISIRDCITQMHFIFTFGFVQCFFIAIMSFDRCLAIFNLMHYTSIMRPQICFRLIGGSWVLVVFISTEIILVGQLRFCGLNNIDHFFCDFGPTVELATSDTSLLLQVDLVVSVFMVFFPFAFTVLTYAIILFTILNMSSNSGRRKAFSTCSSHLTTVCAYYGTLITVSLNSAKQTSNNLNKFSSLLYIVVTPLLNPIIYSLRNHEIKRTLQISFRLFKINN</sequence>
<dbReference type="InterPro" id="IPR000725">
    <property type="entry name" value="Olfact_rcpt"/>
</dbReference>
<feature type="transmembrane region" description="Helical" evidence="13">
    <location>
        <begin position="25"/>
        <end position="49"/>
    </location>
</feature>
<protein>
    <recommendedName>
        <fullName evidence="14">G-protein coupled receptors family 1 profile domain-containing protein</fullName>
    </recommendedName>
</protein>
<dbReference type="InterPro" id="IPR000276">
    <property type="entry name" value="GPCR_Rhodpsn"/>
</dbReference>
<feature type="transmembrane region" description="Helical" evidence="13">
    <location>
        <begin position="236"/>
        <end position="254"/>
    </location>
</feature>
<keyword evidence="10" id="KW-0675">Receptor</keyword>
<dbReference type="Pfam" id="PF13853">
    <property type="entry name" value="7tm_4"/>
    <property type="match status" value="1"/>
</dbReference>
<keyword evidence="8 13" id="KW-0472">Membrane</keyword>
<keyword evidence="11" id="KW-0325">Glycoprotein</keyword>
<dbReference type="PANTHER" id="PTHR24242:SF412">
    <property type="entry name" value="OLFACTORY RECEPTOR 10A7-LIKE"/>
    <property type="match status" value="1"/>
</dbReference>
<dbReference type="GO" id="GO:0005886">
    <property type="term" value="C:plasma membrane"/>
    <property type="evidence" value="ECO:0007669"/>
    <property type="project" value="UniProtKB-SubCell"/>
</dbReference>
<feature type="transmembrane region" description="Helical" evidence="13">
    <location>
        <begin position="140"/>
        <end position="162"/>
    </location>
</feature>
<dbReference type="InterPro" id="IPR017452">
    <property type="entry name" value="GPCR_Rhodpsn_7TM"/>
</dbReference>
<name>A0AAV3AKP3_PYXAD</name>
<dbReference type="EMBL" id="DYDO01000002">
    <property type="protein sequence ID" value="DBA29801.1"/>
    <property type="molecule type" value="Genomic_DNA"/>
</dbReference>
<keyword evidence="12" id="KW-0807">Transducer</keyword>
<comment type="caution">
    <text evidence="15">The sequence shown here is derived from an EMBL/GenBank/DDBJ whole genome shotgun (WGS) entry which is preliminary data.</text>
</comment>
<dbReference type="FunFam" id="1.20.1070.10:FF:000010">
    <property type="entry name" value="Olfactory receptor"/>
    <property type="match status" value="1"/>
</dbReference>
<evidence type="ECO:0000256" key="10">
    <source>
        <dbReference type="ARBA" id="ARBA00023170"/>
    </source>
</evidence>
<reference evidence="15" key="1">
    <citation type="thesis" date="2020" institute="ProQuest LLC" country="789 East Eisenhower Parkway, Ann Arbor, MI, USA">
        <title>Comparative Genomics and Chromosome Evolution.</title>
        <authorList>
            <person name="Mudd A.B."/>
        </authorList>
    </citation>
    <scope>NUCLEOTIDE SEQUENCE</scope>
    <source>
        <strain evidence="15">1538</strain>
        <tissue evidence="15">Blood</tissue>
    </source>
</reference>
<dbReference type="GO" id="GO:0004984">
    <property type="term" value="F:olfactory receptor activity"/>
    <property type="evidence" value="ECO:0007669"/>
    <property type="project" value="InterPro"/>
</dbReference>
<dbReference type="PRINTS" id="PR00245">
    <property type="entry name" value="OLFACTORYR"/>
</dbReference>
<evidence type="ECO:0000313" key="16">
    <source>
        <dbReference type="Proteomes" id="UP001181693"/>
    </source>
</evidence>
<feature type="transmembrane region" description="Helical" evidence="13">
    <location>
        <begin position="98"/>
        <end position="120"/>
    </location>
</feature>
<evidence type="ECO:0000256" key="9">
    <source>
        <dbReference type="ARBA" id="ARBA00023157"/>
    </source>
</evidence>
<evidence type="ECO:0000259" key="14">
    <source>
        <dbReference type="PROSITE" id="PS50262"/>
    </source>
</evidence>
<keyword evidence="6 13" id="KW-1133">Transmembrane helix</keyword>
<keyword evidence="5" id="KW-0552">Olfaction</keyword>
<dbReference type="PROSITE" id="PS50262">
    <property type="entry name" value="G_PROTEIN_RECEP_F1_2"/>
    <property type="match status" value="1"/>
</dbReference>
<keyword evidence="16" id="KW-1185">Reference proteome</keyword>
<evidence type="ECO:0000256" key="12">
    <source>
        <dbReference type="ARBA" id="ARBA00023224"/>
    </source>
</evidence>
<feature type="transmembrane region" description="Helical" evidence="13">
    <location>
        <begin position="61"/>
        <end position="86"/>
    </location>
</feature>
<feature type="transmembrane region" description="Helical" evidence="13">
    <location>
        <begin position="274"/>
        <end position="291"/>
    </location>
</feature>
<dbReference type="Proteomes" id="UP001181693">
    <property type="component" value="Unassembled WGS sequence"/>
</dbReference>
<dbReference type="PRINTS" id="PR00237">
    <property type="entry name" value="GPCRRHODOPSN"/>
</dbReference>
<evidence type="ECO:0000313" key="15">
    <source>
        <dbReference type="EMBL" id="DBA29801.1"/>
    </source>
</evidence>
<dbReference type="PANTHER" id="PTHR24242">
    <property type="entry name" value="G-PROTEIN COUPLED RECEPTOR"/>
    <property type="match status" value="1"/>
</dbReference>
<dbReference type="InterPro" id="IPR050939">
    <property type="entry name" value="Olfactory_GPCR1"/>
</dbReference>
<proteinExistence type="predicted"/>
<dbReference type="Gene3D" id="1.20.1070.10">
    <property type="entry name" value="Rhodopsin 7-helix transmembrane proteins"/>
    <property type="match status" value="1"/>
</dbReference>
<evidence type="ECO:0000256" key="2">
    <source>
        <dbReference type="ARBA" id="ARBA00022475"/>
    </source>
</evidence>
<gene>
    <name evidence="15" type="ORF">GDO54_005861</name>
</gene>
<evidence type="ECO:0000256" key="11">
    <source>
        <dbReference type="ARBA" id="ARBA00023180"/>
    </source>
</evidence>
<comment type="subcellular location">
    <subcellularLocation>
        <location evidence="1">Cell membrane</location>
        <topology evidence="1">Multi-pass membrane protein</topology>
    </subcellularLocation>
</comment>
<evidence type="ECO:0000256" key="7">
    <source>
        <dbReference type="ARBA" id="ARBA00023040"/>
    </source>
</evidence>
<evidence type="ECO:0000256" key="1">
    <source>
        <dbReference type="ARBA" id="ARBA00004651"/>
    </source>
</evidence>
<keyword evidence="4 13" id="KW-0812">Transmembrane</keyword>
<accession>A0AAV3AKP3</accession>
<evidence type="ECO:0000256" key="8">
    <source>
        <dbReference type="ARBA" id="ARBA00023136"/>
    </source>
</evidence>
<evidence type="ECO:0000256" key="13">
    <source>
        <dbReference type="SAM" id="Phobius"/>
    </source>
</evidence>
<evidence type="ECO:0000256" key="4">
    <source>
        <dbReference type="ARBA" id="ARBA00022692"/>
    </source>
</evidence>
<organism evidence="15 16">
    <name type="scientific">Pyxicephalus adspersus</name>
    <name type="common">African bullfrog</name>
    <dbReference type="NCBI Taxonomy" id="30357"/>
    <lineage>
        <taxon>Eukaryota</taxon>
        <taxon>Metazoa</taxon>
        <taxon>Chordata</taxon>
        <taxon>Craniata</taxon>
        <taxon>Vertebrata</taxon>
        <taxon>Euteleostomi</taxon>
        <taxon>Amphibia</taxon>
        <taxon>Batrachia</taxon>
        <taxon>Anura</taxon>
        <taxon>Neobatrachia</taxon>
        <taxon>Ranoidea</taxon>
        <taxon>Pyxicephalidae</taxon>
        <taxon>Pyxicephalinae</taxon>
        <taxon>Pyxicephalus</taxon>
    </lineage>
</organism>
<dbReference type="GO" id="GO:0004930">
    <property type="term" value="F:G protein-coupled receptor activity"/>
    <property type="evidence" value="ECO:0007669"/>
    <property type="project" value="UniProtKB-KW"/>
</dbReference>
<feature type="transmembrane region" description="Helical" evidence="13">
    <location>
        <begin position="199"/>
        <end position="224"/>
    </location>
</feature>
<keyword evidence="7" id="KW-0297">G-protein coupled receptor</keyword>
<keyword evidence="9" id="KW-1015">Disulfide bond</keyword>
<evidence type="ECO:0000256" key="3">
    <source>
        <dbReference type="ARBA" id="ARBA00022606"/>
    </source>
</evidence>
<evidence type="ECO:0000256" key="6">
    <source>
        <dbReference type="ARBA" id="ARBA00022989"/>
    </source>
</evidence>
<keyword evidence="2" id="KW-1003">Cell membrane</keyword>
<dbReference type="SUPFAM" id="SSF81321">
    <property type="entry name" value="Family A G protein-coupled receptor-like"/>
    <property type="match status" value="1"/>
</dbReference>
<dbReference type="AlphaFoldDB" id="A0AAV3AKP3"/>
<feature type="domain" description="G-protein coupled receptors family 1 profile" evidence="14">
    <location>
        <begin position="41"/>
        <end position="289"/>
    </location>
</feature>
<evidence type="ECO:0000256" key="5">
    <source>
        <dbReference type="ARBA" id="ARBA00022725"/>
    </source>
</evidence>